<keyword evidence="3" id="KW-1185">Reference proteome</keyword>
<dbReference type="Proteomes" id="UP000187429">
    <property type="component" value="Unassembled WGS sequence"/>
</dbReference>
<reference evidence="3" key="1">
    <citation type="submission" date="2017-01" db="EMBL/GenBank/DDBJ databases">
        <authorList>
            <person name="Wang Y."/>
            <person name="White M."/>
            <person name="Kvist S."/>
            <person name="Moncalvo J.-M."/>
        </authorList>
    </citation>
    <scope>NUCLEOTIDE SEQUENCE [LARGE SCALE GENOMIC DNA]</scope>
    <source>
        <strain evidence="3">ID-206-W2</strain>
    </source>
</reference>
<keyword evidence="1" id="KW-1133">Transmembrane helix</keyword>
<dbReference type="OrthoDB" id="2016540at2759"/>
<dbReference type="AlphaFoldDB" id="A0A1R1YPT1"/>
<evidence type="ECO:0000313" key="3">
    <source>
        <dbReference type="Proteomes" id="UP000187429"/>
    </source>
</evidence>
<evidence type="ECO:0000313" key="2">
    <source>
        <dbReference type="EMBL" id="OMJ28883.1"/>
    </source>
</evidence>
<evidence type="ECO:0000256" key="1">
    <source>
        <dbReference type="SAM" id="Phobius"/>
    </source>
</evidence>
<protein>
    <submittedName>
        <fullName evidence="2">Vacuole membrane protein KMS2</fullName>
    </submittedName>
</protein>
<sequence length="143" mass="15592">MHKTSASKKSDAVPVAEAAVSFYESPVQVLTNAAAYLAGSARHYLRKYMMRKDVLVAASSIGIVYLGMRSHTSPFSKTVLRGETVAQWPAHIPPVPRPVHYEGDVPGERVQQRQLPHVIVESLVWGIGTAIGELPPYFIARAG</sequence>
<name>A0A1R1YPT1_9FUNG</name>
<gene>
    <name evidence="2" type="ORF">AYI69_g1629</name>
</gene>
<dbReference type="EMBL" id="LSSM01000445">
    <property type="protein sequence ID" value="OMJ28883.1"/>
    <property type="molecule type" value="Genomic_DNA"/>
</dbReference>
<comment type="caution">
    <text evidence="2">The sequence shown here is derived from an EMBL/GenBank/DDBJ whole genome shotgun (WGS) entry which is preliminary data.</text>
</comment>
<feature type="transmembrane region" description="Helical" evidence="1">
    <location>
        <begin position="52"/>
        <end position="68"/>
    </location>
</feature>
<keyword evidence="1" id="KW-0472">Membrane</keyword>
<accession>A0A1R1YPT1</accession>
<organism evidence="2 3">
    <name type="scientific">Smittium culicis</name>
    <dbReference type="NCBI Taxonomy" id="133412"/>
    <lineage>
        <taxon>Eukaryota</taxon>
        <taxon>Fungi</taxon>
        <taxon>Fungi incertae sedis</taxon>
        <taxon>Zoopagomycota</taxon>
        <taxon>Kickxellomycotina</taxon>
        <taxon>Harpellomycetes</taxon>
        <taxon>Harpellales</taxon>
        <taxon>Legeriomycetaceae</taxon>
        <taxon>Smittium</taxon>
    </lineage>
</organism>
<proteinExistence type="predicted"/>
<keyword evidence="1" id="KW-0812">Transmembrane</keyword>